<dbReference type="EMBL" id="CM018044">
    <property type="protein sequence ID" value="KAA8529756.1"/>
    <property type="molecule type" value="Genomic_DNA"/>
</dbReference>
<organism evidence="1 2">
    <name type="scientific">Nyssa sinensis</name>
    <dbReference type="NCBI Taxonomy" id="561372"/>
    <lineage>
        <taxon>Eukaryota</taxon>
        <taxon>Viridiplantae</taxon>
        <taxon>Streptophyta</taxon>
        <taxon>Embryophyta</taxon>
        <taxon>Tracheophyta</taxon>
        <taxon>Spermatophyta</taxon>
        <taxon>Magnoliopsida</taxon>
        <taxon>eudicotyledons</taxon>
        <taxon>Gunneridae</taxon>
        <taxon>Pentapetalae</taxon>
        <taxon>asterids</taxon>
        <taxon>Cornales</taxon>
        <taxon>Nyssaceae</taxon>
        <taxon>Nyssa</taxon>
    </lineage>
</organism>
<accession>A0A5J5AJ79</accession>
<dbReference type="Proteomes" id="UP000325577">
    <property type="component" value="Linkage Group LG20"/>
</dbReference>
<keyword evidence="2" id="KW-1185">Reference proteome</keyword>
<dbReference type="AlphaFoldDB" id="A0A5J5AJ79"/>
<proteinExistence type="predicted"/>
<sequence>MAGGVGDDWRGSVWMWVRAMMVVKGDAAVLMEDGGAAVMRDELGSGWRGGAVVRWWRERAMRSMAAAVVGVEGAAATDLMGDGMRERDEVPVVEVQLAVMEVRLGRCSGRLVVMVVAAKREEEREIE</sequence>
<protein>
    <submittedName>
        <fullName evidence="1">Uncharacterized protein</fullName>
    </submittedName>
</protein>
<evidence type="ECO:0000313" key="1">
    <source>
        <dbReference type="EMBL" id="KAA8529756.1"/>
    </source>
</evidence>
<name>A0A5J5AJ79_9ASTE</name>
<evidence type="ECO:0000313" key="2">
    <source>
        <dbReference type="Proteomes" id="UP000325577"/>
    </source>
</evidence>
<reference evidence="1 2" key="1">
    <citation type="submission" date="2019-09" db="EMBL/GenBank/DDBJ databases">
        <title>A chromosome-level genome assembly of the Chinese tupelo Nyssa sinensis.</title>
        <authorList>
            <person name="Yang X."/>
            <person name="Kang M."/>
            <person name="Yang Y."/>
            <person name="Xiong H."/>
            <person name="Wang M."/>
            <person name="Zhang Z."/>
            <person name="Wang Z."/>
            <person name="Wu H."/>
            <person name="Ma T."/>
            <person name="Liu J."/>
            <person name="Xi Z."/>
        </authorList>
    </citation>
    <scope>NUCLEOTIDE SEQUENCE [LARGE SCALE GENOMIC DNA]</scope>
    <source>
        <strain evidence="1">J267</strain>
        <tissue evidence="1">Leaf</tissue>
    </source>
</reference>
<gene>
    <name evidence="1" type="ORF">F0562_034144</name>
</gene>